<feature type="transmembrane region" description="Helical" evidence="9">
    <location>
        <begin position="259"/>
        <end position="277"/>
    </location>
</feature>
<evidence type="ECO:0000259" key="10">
    <source>
        <dbReference type="Pfam" id="PF00955"/>
    </source>
</evidence>
<dbReference type="AlphaFoldDB" id="A0A9D4UGX6"/>
<feature type="transmembrane region" description="Helical" evidence="9">
    <location>
        <begin position="359"/>
        <end position="379"/>
    </location>
</feature>
<feature type="transmembrane region" description="Helical" evidence="9">
    <location>
        <begin position="516"/>
        <end position="535"/>
    </location>
</feature>
<comment type="subcellular location">
    <subcellularLocation>
        <location evidence="1">Cell membrane</location>
        <topology evidence="1">Multi-pass membrane protein</topology>
    </subcellularLocation>
</comment>
<evidence type="ECO:0000256" key="2">
    <source>
        <dbReference type="ARBA" id="ARBA00006262"/>
    </source>
</evidence>
<evidence type="ECO:0000256" key="1">
    <source>
        <dbReference type="ARBA" id="ARBA00004651"/>
    </source>
</evidence>
<dbReference type="PANTHER" id="PTHR11453:SF127">
    <property type="entry name" value="SOLUTE CARRIER FAMILY 4 MEMBER 11"/>
    <property type="match status" value="1"/>
</dbReference>
<evidence type="ECO:0000256" key="9">
    <source>
        <dbReference type="SAM" id="Phobius"/>
    </source>
</evidence>
<evidence type="ECO:0000313" key="12">
    <source>
        <dbReference type="Proteomes" id="UP000886520"/>
    </source>
</evidence>
<sequence length="644" mass="70252">MARNSCVSSSTAAAVSASSSSSSAPFNLLLKTSRDHFSQLHRIYFRAHLDALSASSHLRSRNETCTSSFDEGGFERAHFSTCNCCSSNGGQIAYASSSEGFDKCKYLHFNLRRRRTSIRKIHASGSLVTSQEEPFSASQAEENPRWAFGAGIQKDLERRLPHYVSDFVDGLHPKAVASVFFLYFACLAPCIAFGGLLSHVTAGHIGVVETIVATSGVGVLYPLVAGQPLTLLGPTGLMVVFCGLLYKVTFRLGLPFLPIYGWVGIWSCLFLLILAAIEASDLIRHFTRFTDETFSALISLGYISEASKSIGNIFKQSSSYTIASSLLAVILASCTWRLATFLTQLKNSRFLVRSVRNVLSDFGPPLAIFLTSCASHLLFPSVPLPELLIPSTFSTTSGRPWQVPLLSIPSWAIAASIIPAALLTLLVFLDQNITTRLVNNPEYHLKKGAGYHLDLAVLGVLMAVSSCFGLPWMFASTVPSLSHVRSLATTSKSIHISGDNAEAPEENVVGVRENRLTGMLIHVCVGASLLLLSVLRLVPMPVIDGIFLYMGMTSLMGNQFIERLKLWFCDPELYPQHEFIETVPRAVLHSFTALQLTCVAALWALKHSPYGITFPLLILALMPVRNYIAGSFVAPPYLDVMDAH</sequence>
<dbReference type="GO" id="GO:0005452">
    <property type="term" value="F:solute:inorganic anion antiporter activity"/>
    <property type="evidence" value="ECO:0007669"/>
    <property type="project" value="InterPro"/>
</dbReference>
<evidence type="ECO:0000256" key="6">
    <source>
        <dbReference type="ARBA" id="ARBA00022692"/>
    </source>
</evidence>
<dbReference type="GO" id="GO:0050801">
    <property type="term" value="P:monoatomic ion homeostasis"/>
    <property type="evidence" value="ECO:0007669"/>
    <property type="project" value="TreeGrafter"/>
</dbReference>
<dbReference type="FunFam" id="1.10.287.570:FF:000001">
    <property type="entry name" value="Anion exchange protein"/>
    <property type="match status" value="1"/>
</dbReference>
<dbReference type="OrthoDB" id="1735926at2759"/>
<feature type="transmembrane region" description="Helical" evidence="9">
    <location>
        <begin position="408"/>
        <end position="429"/>
    </location>
</feature>
<dbReference type="Proteomes" id="UP000886520">
    <property type="component" value="Chromosome 17"/>
</dbReference>
<feature type="transmembrane region" description="Helical" evidence="9">
    <location>
        <begin position="542"/>
        <end position="561"/>
    </location>
</feature>
<gene>
    <name evidence="11" type="ORF">GOP47_0018227</name>
</gene>
<organism evidence="11 12">
    <name type="scientific">Adiantum capillus-veneris</name>
    <name type="common">Maidenhair fern</name>
    <dbReference type="NCBI Taxonomy" id="13818"/>
    <lineage>
        <taxon>Eukaryota</taxon>
        <taxon>Viridiplantae</taxon>
        <taxon>Streptophyta</taxon>
        <taxon>Embryophyta</taxon>
        <taxon>Tracheophyta</taxon>
        <taxon>Polypodiopsida</taxon>
        <taxon>Polypodiidae</taxon>
        <taxon>Polypodiales</taxon>
        <taxon>Pteridineae</taxon>
        <taxon>Pteridaceae</taxon>
        <taxon>Vittarioideae</taxon>
        <taxon>Adiantum</taxon>
    </lineage>
</organism>
<feature type="domain" description="Bicarbonate transporter-like transmembrane" evidence="10">
    <location>
        <begin position="319"/>
        <end position="643"/>
    </location>
</feature>
<keyword evidence="12" id="KW-1185">Reference proteome</keyword>
<feature type="transmembrane region" description="Helical" evidence="9">
    <location>
        <begin position="175"/>
        <end position="197"/>
    </location>
</feature>
<feature type="transmembrane region" description="Helical" evidence="9">
    <location>
        <begin position="586"/>
        <end position="605"/>
    </location>
</feature>
<evidence type="ECO:0000256" key="4">
    <source>
        <dbReference type="ARBA" id="ARBA00022448"/>
    </source>
</evidence>
<dbReference type="InterPro" id="IPR011531">
    <property type="entry name" value="HCO3_transpt-like_TM_dom"/>
</dbReference>
<reference evidence="11" key="1">
    <citation type="submission" date="2021-01" db="EMBL/GenBank/DDBJ databases">
        <title>Adiantum capillus-veneris genome.</title>
        <authorList>
            <person name="Fang Y."/>
            <person name="Liao Q."/>
        </authorList>
    </citation>
    <scope>NUCLEOTIDE SEQUENCE</scope>
    <source>
        <strain evidence="11">H3</strain>
        <tissue evidence="11">Leaf</tissue>
    </source>
</reference>
<evidence type="ECO:0000256" key="7">
    <source>
        <dbReference type="ARBA" id="ARBA00022989"/>
    </source>
</evidence>
<feature type="transmembrane region" description="Helical" evidence="9">
    <location>
        <begin position="450"/>
        <end position="474"/>
    </location>
</feature>
<dbReference type="InterPro" id="IPR003020">
    <property type="entry name" value="HCO3_transpt_euk"/>
</dbReference>
<protein>
    <recommendedName>
        <fullName evidence="10">Bicarbonate transporter-like transmembrane domain-containing protein</fullName>
    </recommendedName>
</protein>
<dbReference type="GO" id="GO:0006820">
    <property type="term" value="P:monoatomic anion transport"/>
    <property type="evidence" value="ECO:0007669"/>
    <property type="project" value="InterPro"/>
</dbReference>
<evidence type="ECO:0000256" key="8">
    <source>
        <dbReference type="ARBA" id="ARBA00023136"/>
    </source>
</evidence>
<proteinExistence type="inferred from homology"/>
<accession>A0A9D4UGX6</accession>
<dbReference type="EMBL" id="JABFUD020000017">
    <property type="protein sequence ID" value="KAI5067699.1"/>
    <property type="molecule type" value="Genomic_DNA"/>
</dbReference>
<evidence type="ECO:0000313" key="11">
    <source>
        <dbReference type="EMBL" id="KAI5067699.1"/>
    </source>
</evidence>
<dbReference type="PRINTS" id="PR01231">
    <property type="entry name" value="HCO3TRNSPORT"/>
</dbReference>
<dbReference type="Pfam" id="PF00955">
    <property type="entry name" value="HCO3_cotransp"/>
    <property type="match status" value="2"/>
</dbReference>
<evidence type="ECO:0000256" key="3">
    <source>
        <dbReference type="ARBA" id="ARBA00010993"/>
    </source>
</evidence>
<keyword evidence="6 9" id="KW-0812">Transmembrane</keyword>
<comment type="similarity">
    <text evidence="3">Belongs to the anion exchanger (TC 2.A.31) family.</text>
</comment>
<dbReference type="PANTHER" id="PTHR11453">
    <property type="entry name" value="ANION EXCHANGE PROTEIN"/>
    <property type="match status" value="1"/>
</dbReference>
<feature type="transmembrane region" description="Helical" evidence="9">
    <location>
        <begin position="320"/>
        <end position="339"/>
    </location>
</feature>
<feature type="domain" description="Bicarbonate transporter-like transmembrane" evidence="10">
    <location>
        <begin position="148"/>
        <end position="318"/>
    </location>
</feature>
<name>A0A9D4UGX6_ADICA</name>
<dbReference type="Gene3D" id="1.10.287.570">
    <property type="entry name" value="Helical hairpin bin"/>
    <property type="match status" value="1"/>
</dbReference>
<comment type="caution">
    <text evidence="11">The sequence shown here is derived from an EMBL/GenBank/DDBJ whole genome shotgun (WGS) entry which is preliminary data.</text>
</comment>
<feature type="transmembrane region" description="Helical" evidence="9">
    <location>
        <begin position="229"/>
        <end position="247"/>
    </location>
</feature>
<keyword evidence="5" id="KW-1003">Cell membrane</keyword>
<keyword evidence="7 9" id="KW-1133">Transmembrane helix</keyword>
<feature type="transmembrane region" description="Helical" evidence="9">
    <location>
        <begin position="612"/>
        <end position="634"/>
    </location>
</feature>
<dbReference type="GO" id="GO:0005886">
    <property type="term" value="C:plasma membrane"/>
    <property type="evidence" value="ECO:0007669"/>
    <property type="project" value="UniProtKB-SubCell"/>
</dbReference>
<comment type="similarity">
    <text evidence="2">Belongs to the anion exchanger (TC 2.A.31.3) family.</text>
</comment>
<evidence type="ECO:0000256" key="5">
    <source>
        <dbReference type="ARBA" id="ARBA00022475"/>
    </source>
</evidence>
<keyword evidence="8 9" id="KW-0472">Membrane</keyword>
<keyword evidence="4" id="KW-0813">Transport</keyword>